<gene>
    <name evidence="1" type="ORF">AWB91_09040</name>
</gene>
<comment type="caution">
    <text evidence="1">The sequence shown here is derived from an EMBL/GenBank/DDBJ whole genome shotgun (WGS) entry which is preliminary data.</text>
</comment>
<accession>A0ABX3VTC3</accession>
<reference evidence="1 2" key="1">
    <citation type="journal article" date="2015" name="Emerg. Microbes Infect.">
        <title>Characterization of 17 strains belonging to the Mycobacterium simiae complex and description of Mycobacterium paraense sp. nov.</title>
        <authorList>
            <person name="Fusco da Costa A.R."/>
            <person name="Fedrizzi T."/>
            <person name="Lopes M.L."/>
            <person name="Pecorari M."/>
            <person name="Oliveira da Costa W.L."/>
            <person name="Giacobazzi E."/>
            <person name="da Costa Bahia J.R."/>
            <person name="De Sanctis V."/>
            <person name="Batista Lima K.V."/>
            <person name="Bertorelli R."/>
            <person name="Grottola A."/>
            <person name="Fabio A."/>
            <person name="Mariottini A."/>
            <person name="Ferretti P."/>
            <person name="Di Leva F."/>
            <person name="Fregni Serpini G."/>
            <person name="Tagliazucchi S."/>
            <person name="Rumpianesi F."/>
            <person name="Jousson O."/>
            <person name="Segata N."/>
            <person name="Tortoli E."/>
        </authorList>
    </citation>
    <scope>NUCLEOTIDE SEQUENCE [LARGE SCALE GENOMIC DNA]</scope>
    <source>
        <strain evidence="1 2">FI-07156</strain>
    </source>
</reference>
<name>A0ABX3VTC3_9MYCO</name>
<evidence type="ECO:0000313" key="2">
    <source>
        <dbReference type="Proteomes" id="UP000193801"/>
    </source>
</evidence>
<sequence>MNEKHPENDFCINTWKDDNFELGGFPTVEMTDGIRVHFFRDTGRAYNECQCNESIRTGDVLVIQQEQTVGLADAWPVAVSKEAGHLHQLLEGHTFDDVARHAAEVVRGLWIARLICEANGW</sequence>
<dbReference type="EMBL" id="LQPK01000005">
    <property type="protein sequence ID" value="ORW33261.1"/>
    <property type="molecule type" value="Genomic_DNA"/>
</dbReference>
<organism evidence="1 2">
    <name type="scientific">Mycobacterium paraense</name>
    <dbReference type="NCBI Taxonomy" id="767916"/>
    <lineage>
        <taxon>Bacteria</taxon>
        <taxon>Bacillati</taxon>
        <taxon>Actinomycetota</taxon>
        <taxon>Actinomycetes</taxon>
        <taxon>Mycobacteriales</taxon>
        <taxon>Mycobacteriaceae</taxon>
        <taxon>Mycobacterium</taxon>
        <taxon>Mycobacterium simiae complex</taxon>
    </lineage>
</organism>
<evidence type="ECO:0000313" key="1">
    <source>
        <dbReference type="EMBL" id="ORW33261.1"/>
    </source>
</evidence>
<keyword evidence="2" id="KW-1185">Reference proteome</keyword>
<proteinExistence type="predicted"/>
<protein>
    <submittedName>
        <fullName evidence="1">Uncharacterized protein</fullName>
    </submittedName>
</protein>
<dbReference type="Proteomes" id="UP000193801">
    <property type="component" value="Unassembled WGS sequence"/>
</dbReference>